<protein>
    <recommendedName>
        <fullName evidence="4">NADPH--hemoprotein reductase</fullName>
        <ecNumber evidence="4">1.6.2.4</ecNumber>
    </recommendedName>
</protein>
<keyword evidence="2" id="KW-0288">FMN</keyword>
<keyword evidence="1" id="KW-0285">Flavoprotein</keyword>
<dbReference type="PROSITE" id="PS51384">
    <property type="entry name" value="FAD_FR"/>
    <property type="match status" value="1"/>
</dbReference>
<feature type="domain" description="Flavodoxin-like" evidence="5">
    <location>
        <begin position="45"/>
        <end position="182"/>
    </location>
</feature>
<dbReference type="Gene3D" id="3.40.50.360">
    <property type="match status" value="1"/>
</dbReference>
<proteinExistence type="predicted"/>
<dbReference type="InterPro" id="IPR029039">
    <property type="entry name" value="Flavoprotein-like_sf"/>
</dbReference>
<dbReference type="EMBL" id="AMXE01000023">
    <property type="protein sequence ID" value="ENO88628.1"/>
    <property type="molecule type" value="Genomic_DNA"/>
</dbReference>
<sequence>MISLELSRVGPAAGVVAAYAAFCLRIWAAHRKRAAAHSATGADAVLVAYASQSGFGRELSEEAAKALESTGIGVRLCPLDALDADGLKACRQALFVVSTCGEGDAPDNAAGFVRRVMEHAPSLHGLHYGVLALGDSSYTHYCGFGRRLDAWLGACGATPMFPRIDMDRADGSALATWRHRLAAFAGLAELPESDLPTLGFWRVRSHRHLNPGSAGEPAWHVELEALDGDGPDARSVPLPDWQAGDLLQLYPPGDASSPRDYSIASLPGDDTVQLLVRRARGQDGSPGVMSSLLTSPAGLGAVLHGRIRPHPNFRIGDNADRPLLLIGNGTGLAGLLAHLRQRVRYGDGRNWLVFGERNKAHDDFHGAEIEALEEQDLLARCDRVYSRDDPAEYVQDRLARAADTVRDWVAGDAAIYVCGNAVGMGPAVHETLAAILGSDTLERLAQEGRYRRDIY</sequence>
<organism evidence="7 8">
    <name type="scientific">Thauera linaloolentis (strain DSM 12138 / JCM 21573 / CCUG 41526 / CIP 105981 / IAM 15112 / NBRC 102519 / 47Lol)</name>
    <dbReference type="NCBI Taxonomy" id="1123367"/>
    <lineage>
        <taxon>Bacteria</taxon>
        <taxon>Pseudomonadati</taxon>
        <taxon>Pseudomonadota</taxon>
        <taxon>Betaproteobacteria</taxon>
        <taxon>Rhodocyclales</taxon>
        <taxon>Zoogloeaceae</taxon>
        <taxon>Thauera</taxon>
    </lineage>
</organism>
<dbReference type="InterPro" id="IPR001709">
    <property type="entry name" value="Flavoprot_Pyr_Nucl_cyt_Rdtase"/>
</dbReference>
<dbReference type="PRINTS" id="PR00369">
    <property type="entry name" value="FLAVODOXIN"/>
</dbReference>
<dbReference type="Gene3D" id="3.40.50.80">
    <property type="entry name" value="Nucleotide-binding domain of ferredoxin-NADP reductase (FNR) module"/>
    <property type="match status" value="1"/>
</dbReference>
<reference evidence="7 8" key="1">
    <citation type="submission" date="2012-09" db="EMBL/GenBank/DDBJ databases">
        <title>Draft Genome Sequences of 6 Strains from Genus Thauera.</title>
        <authorList>
            <person name="Liu B."/>
            <person name="Shapleigh J.P."/>
            <person name="Frostegard A.H."/>
        </authorList>
    </citation>
    <scope>NUCLEOTIDE SEQUENCE [LARGE SCALE GENOMIC DNA]</scope>
    <source>
        <strain evidence="8">47Lol / DSM 12138</strain>
    </source>
</reference>
<dbReference type="Proteomes" id="UP000013232">
    <property type="component" value="Unassembled WGS sequence"/>
</dbReference>
<evidence type="ECO:0000256" key="4">
    <source>
        <dbReference type="ARBA" id="ARBA00023797"/>
    </source>
</evidence>
<dbReference type="PRINTS" id="PR00371">
    <property type="entry name" value="FPNCR"/>
</dbReference>
<dbReference type="RefSeq" id="WP_004336563.1">
    <property type="nucleotide sequence ID" value="NZ_AMXE01000023.1"/>
</dbReference>
<evidence type="ECO:0000313" key="7">
    <source>
        <dbReference type="EMBL" id="ENO88628.1"/>
    </source>
</evidence>
<dbReference type="Gene3D" id="2.40.30.10">
    <property type="entry name" value="Translation factors"/>
    <property type="match status" value="1"/>
</dbReference>
<dbReference type="SUPFAM" id="SSF52343">
    <property type="entry name" value="Ferredoxin reductase-like, C-terminal NADP-linked domain"/>
    <property type="match status" value="1"/>
</dbReference>
<keyword evidence="8" id="KW-1185">Reference proteome</keyword>
<dbReference type="GO" id="GO:0050660">
    <property type="term" value="F:flavin adenine dinucleotide binding"/>
    <property type="evidence" value="ECO:0007669"/>
    <property type="project" value="TreeGrafter"/>
</dbReference>
<evidence type="ECO:0000256" key="2">
    <source>
        <dbReference type="ARBA" id="ARBA00022643"/>
    </source>
</evidence>
<evidence type="ECO:0000313" key="8">
    <source>
        <dbReference type="Proteomes" id="UP000013232"/>
    </source>
</evidence>
<gene>
    <name evidence="7" type="ORF">C666_08195</name>
</gene>
<keyword evidence="3" id="KW-0813">Transport</keyword>
<comment type="caution">
    <text evidence="7">The sequence shown here is derived from an EMBL/GenBank/DDBJ whole genome shotgun (WGS) entry which is preliminary data.</text>
</comment>
<dbReference type="OrthoDB" id="9816402at2"/>
<keyword evidence="3" id="KW-0249">Electron transport</keyword>
<dbReference type="eggNOG" id="COG0369">
    <property type="taxonomic scope" value="Bacteria"/>
</dbReference>
<dbReference type="Pfam" id="PF00258">
    <property type="entry name" value="Flavodoxin_1"/>
    <property type="match status" value="1"/>
</dbReference>
<dbReference type="AlphaFoldDB" id="N6Z2M4"/>
<dbReference type="InterPro" id="IPR039261">
    <property type="entry name" value="FNR_nucleotide-bd"/>
</dbReference>
<dbReference type="EC" id="1.6.2.4" evidence="4"/>
<dbReference type="PANTHER" id="PTHR19384:SF17">
    <property type="entry name" value="NADPH--CYTOCHROME P450 REDUCTASE"/>
    <property type="match status" value="1"/>
</dbReference>
<dbReference type="GO" id="GO:0003958">
    <property type="term" value="F:NADPH-hemoprotein reductase activity"/>
    <property type="evidence" value="ECO:0007669"/>
    <property type="project" value="UniProtKB-EC"/>
</dbReference>
<dbReference type="PANTHER" id="PTHR19384">
    <property type="entry name" value="NITRIC OXIDE SYNTHASE-RELATED"/>
    <property type="match status" value="1"/>
</dbReference>
<dbReference type="STRING" id="1123367.GCA_000621305_01649"/>
<dbReference type="InterPro" id="IPR017938">
    <property type="entry name" value="Riboflavin_synthase-like_b-brl"/>
</dbReference>
<accession>N6Z2M4</accession>
<feature type="domain" description="FAD-binding FR-type" evidence="6">
    <location>
        <begin position="196"/>
        <end position="316"/>
    </location>
</feature>
<dbReference type="InterPro" id="IPR001094">
    <property type="entry name" value="Flavdoxin-like"/>
</dbReference>
<dbReference type="InterPro" id="IPR001433">
    <property type="entry name" value="OxRdtase_FAD/NAD-bd"/>
</dbReference>
<dbReference type="Pfam" id="PF00175">
    <property type="entry name" value="NAD_binding_1"/>
    <property type="match status" value="1"/>
</dbReference>
<dbReference type="InterPro" id="IPR017927">
    <property type="entry name" value="FAD-bd_FR_type"/>
</dbReference>
<dbReference type="SUPFAM" id="SSF52218">
    <property type="entry name" value="Flavoproteins"/>
    <property type="match status" value="1"/>
</dbReference>
<evidence type="ECO:0000259" key="6">
    <source>
        <dbReference type="PROSITE" id="PS51384"/>
    </source>
</evidence>
<evidence type="ECO:0000256" key="1">
    <source>
        <dbReference type="ARBA" id="ARBA00022630"/>
    </source>
</evidence>
<evidence type="ECO:0000259" key="5">
    <source>
        <dbReference type="PROSITE" id="PS50902"/>
    </source>
</evidence>
<evidence type="ECO:0000256" key="3">
    <source>
        <dbReference type="ARBA" id="ARBA00022982"/>
    </source>
</evidence>
<dbReference type="GO" id="GO:0005829">
    <property type="term" value="C:cytosol"/>
    <property type="evidence" value="ECO:0007669"/>
    <property type="project" value="TreeGrafter"/>
</dbReference>
<dbReference type="CDD" id="cd06200">
    <property type="entry name" value="SiR_like1"/>
    <property type="match status" value="1"/>
</dbReference>
<dbReference type="SUPFAM" id="SSF63380">
    <property type="entry name" value="Riboflavin synthase domain-like"/>
    <property type="match status" value="1"/>
</dbReference>
<dbReference type="InterPro" id="IPR008254">
    <property type="entry name" value="Flavodoxin/NO_synth"/>
</dbReference>
<name>N6Z2M4_THAL4</name>
<dbReference type="PROSITE" id="PS50902">
    <property type="entry name" value="FLAVODOXIN_LIKE"/>
    <property type="match status" value="1"/>
</dbReference>
<dbReference type="GO" id="GO:0010181">
    <property type="term" value="F:FMN binding"/>
    <property type="evidence" value="ECO:0007669"/>
    <property type="project" value="InterPro"/>
</dbReference>